<dbReference type="InterPro" id="IPR027051">
    <property type="entry name" value="XdhC_Rossmann_dom"/>
</dbReference>
<feature type="domain" description="XdhC Rossmann" evidence="3">
    <location>
        <begin position="113"/>
        <end position="255"/>
    </location>
</feature>
<feature type="compositionally biased region" description="Basic and acidic residues" evidence="1">
    <location>
        <begin position="44"/>
        <end position="57"/>
    </location>
</feature>
<dbReference type="Proteomes" id="UP000471031">
    <property type="component" value="Unassembled WGS sequence"/>
</dbReference>
<evidence type="ECO:0000313" key="5">
    <source>
        <dbReference type="Proteomes" id="UP000471031"/>
    </source>
</evidence>
<evidence type="ECO:0000259" key="2">
    <source>
        <dbReference type="Pfam" id="PF02625"/>
    </source>
</evidence>
<dbReference type="PANTHER" id="PTHR30388">
    <property type="entry name" value="ALDEHYDE OXIDOREDUCTASE MOLYBDENUM COFACTOR ASSEMBLY PROTEIN"/>
    <property type="match status" value="1"/>
</dbReference>
<dbReference type="Gene3D" id="3.40.50.720">
    <property type="entry name" value="NAD(P)-binding Rossmann-like Domain"/>
    <property type="match status" value="1"/>
</dbReference>
<keyword evidence="5" id="KW-1185">Reference proteome</keyword>
<proteinExistence type="predicted"/>
<protein>
    <submittedName>
        <fullName evidence="4">Xanthine dehydrogenase</fullName>
    </submittedName>
</protein>
<evidence type="ECO:0000313" key="4">
    <source>
        <dbReference type="EMBL" id="MZP42385.1"/>
    </source>
</evidence>
<dbReference type="AlphaFoldDB" id="A0A845LD34"/>
<accession>A0A845LD34</accession>
<dbReference type="PANTHER" id="PTHR30388:SF6">
    <property type="entry name" value="XANTHINE DEHYDROGENASE SUBUNIT A-RELATED"/>
    <property type="match status" value="1"/>
</dbReference>
<evidence type="ECO:0000256" key="1">
    <source>
        <dbReference type="SAM" id="MobiDB-lite"/>
    </source>
</evidence>
<feature type="domain" description="XdhC- CoxI" evidence="2">
    <location>
        <begin position="285"/>
        <end position="349"/>
    </location>
</feature>
<comment type="caution">
    <text evidence="4">The sequence shown here is derived from an EMBL/GenBank/DDBJ whole genome shotgun (WGS) entry which is preliminary data.</text>
</comment>
<dbReference type="OrthoDB" id="9773039at2"/>
<dbReference type="EMBL" id="WXEX01000003">
    <property type="protein sequence ID" value="MZP42385.1"/>
    <property type="molecule type" value="Genomic_DNA"/>
</dbReference>
<dbReference type="RefSeq" id="WP_161260950.1">
    <property type="nucleotide sequence ID" value="NZ_JAFBDC010000006.1"/>
</dbReference>
<dbReference type="Pfam" id="PF13478">
    <property type="entry name" value="XdhC_C"/>
    <property type="match status" value="1"/>
</dbReference>
<sequence>MVYVEVVQSLEQEEPCVVITLLKEKGNRLPAVVGKLFWSPTGKMEADTGERERERGSWDSASGEAPFPGPISSEADALAEASIHSGKIETKQVILEGERAQLLAEPFFPPDELVILGGGHVSQALVPMAVMLGYRVTVVDDRPAFAAPERFPGATRVICDDFARAITGLTWHPRCAATIITRGHRHDLCCLEALVEKRLGYLGMIGSRRRVHLIRDHLRALDISQERIDQVHMPIGLAIGAQTPEEIAVSIAAELIQSRRGGGGGAGIPQQEMELLRRLAASAVRGIPAVVATVIATRGSTPRKAGAKLLVFRDGQMCGTIGGGCIEAEARREALQLFDGGRKYGLFRFSLDDDQAAEEGMACGGTMEVLLERVAAD</sequence>
<organism evidence="4 5">
    <name type="scientific">Heliomicrobium gestii</name>
    <name type="common">Heliobacterium gestii</name>
    <dbReference type="NCBI Taxonomy" id="2699"/>
    <lineage>
        <taxon>Bacteria</taxon>
        <taxon>Bacillati</taxon>
        <taxon>Bacillota</taxon>
        <taxon>Clostridia</taxon>
        <taxon>Eubacteriales</taxon>
        <taxon>Heliobacteriaceae</taxon>
        <taxon>Heliomicrobium</taxon>
    </lineage>
</organism>
<dbReference type="InterPro" id="IPR052698">
    <property type="entry name" value="MoCofactor_Util/Proc"/>
</dbReference>
<dbReference type="InterPro" id="IPR003777">
    <property type="entry name" value="XdhC_CoxI"/>
</dbReference>
<dbReference type="Pfam" id="PF02625">
    <property type="entry name" value="XdhC_CoxI"/>
    <property type="match status" value="1"/>
</dbReference>
<evidence type="ECO:0000259" key="3">
    <source>
        <dbReference type="Pfam" id="PF13478"/>
    </source>
</evidence>
<feature type="region of interest" description="Disordered" evidence="1">
    <location>
        <begin position="43"/>
        <end position="69"/>
    </location>
</feature>
<reference evidence="4 5" key="1">
    <citation type="submission" date="2020-01" db="EMBL/GenBank/DDBJ databases">
        <title>Whole genome sequence of Heliobacterium gestii DSM 11169.</title>
        <authorList>
            <person name="Kyndt J.A."/>
            <person name="Meyer T.E."/>
        </authorList>
    </citation>
    <scope>NUCLEOTIDE SEQUENCE [LARGE SCALE GENOMIC DNA]</scope>
    <source>
        <strain evidence="4 5">DSM 11169</strain>
    </source>
</reference>
<gene>
    <name evidence="4" type="ORF">GTO89_04930</name>
</gene>
<name>A0A845LD34_HELGE</name>